<organism evidence="2 3">
    <name type="scientific">Coturnix japonica</name>
    <name type="common">Japanese quail</name>
    <name type="synonym">Coturnix coturnix japonica</name>
    <dbReference type="NCBI Taxonomy" id="93934"/>
    <lineage>
        <taxon>Eukaryota</taxon>
        <taxon>Metazoa</taxon>
        <taxon>Chordata</taxon>
        <taxon>Craniata</taxon>
        <taxon>Vertebrata</taxon>
        <taxon>Euteleostomi</taxon>
        <taxon>Archelosauria</taxon>
        <taxon>Archosauria</taxon>
        <taxon>Dinosauria</taxon>
        <taxon>Saurischia</taxon>
        <taxon>Theropoda</taxon>
        <taxon>Coelurosauria</taxon>
        <taxon>Aves</taxon>
        <taxon>Neognathae</taxon>
        <taxon>Galloanserae</taxon>
        <taxon>Galliformes</taxon>
        <taxon>Phasianidae</taxon>
        <taxon>Perdicinae</taxon>
        <taxon>Coturnix</taxon>
    </lineage>
</organism>
<dbReference type="GeneID" id="107310309"/>
<accession>A0A8C2SPG1</accession>
<dbReference type="GO" id="GO:0042254">
    <property type="term" value="P:ribosome biogenesis"/>
    <property type="evidence" value="ECO:0007669"/>
    <property type="project" value="Ensembl"/>
</dbReference>
<dbReference type="GO" id="GO:0005654">
    <property type="term" value="C:nucleoplasm"/>
    <property type="evidence" value="ECO:0007669"/>
    <property type="project" value="Ensembl"/>
</dbReference>
<dbReference type="PANTHER" id="PTHR35544:SF4">
    <property type="entry name" value="RIBOSOMAL BIOGENESIS FACTOR"/>
    <property type="match status" value="1"/>
</dbReference>
<evidence type="ECO:0000313" key="3">
    <source>
        <dbReference type="Proteomes" id="UP000694412"/>
    </source>
</evidence>
<dbReference type="PANTHER" id="PTHR35544">
    <property type="entry name" value="RIBOSOMAL BIOGENESIS FACTOR"/>
    <property type="match status" value="1"/>
</dbReference>
<reference evidence="2" key="2">
    <citation type="submission" date="2025-08" db="UniProtKB">
        <authorList>
            <consortium name="Ensembl"/>
        </authorList>
    </citation>
    <scope>IDENTIFICATION</scope>
</reference>
<evidence type="ECO:0000313" key="2">
    <source>
        <dbReference type="Ensembl" id="ENSCJPP00005000111.1"/>
    </source>
</evidence>
<protein>
    <submittedName>
        <fullName evidence="2">Ribosomal biosis factor</fullName>
    </submittedName>
</protein>
<reference evidence="2" key="1">
    <citation type="submission" date="2015-11" db="EMBL/GenBank/DDBJ databases">
        <authorList>
            <consortium name="International Coturnix japonica Genome Analysis Consortium"/>
            <person name="Warren W."/>
            <person name="Burt D.W."/>
            <person name="Antin P.B."/>
            <person name="Lanford R."/>
            <person name="Gros J."/>
            <person name="Wilson R.K."/>
        </authorList>
    </citation>
    <scope>NUCLEOTIDE SEQUENCE [LARGE SCALE GENOMIC DNA]</scope>
</reference>
<dbReference type="Proteomes" id="UP000694412">
    <property type="component" value="Chromosome 2"/>
</dbReference>
<keyword evidence="3" id="KW-1185">Reference proteome</keyword>
<dbReference type="GO" id="GO:0005829">
    <property type="term" value="C:cytosol"/>
    <property type="evidence" value="ECO:0007669"/>
    <property type="project" value="Ensembl"/>
</dbReference>
<dbReference type="KEGG" id="cjo:107310309"/>
<dbReference type="GO" id="GO:0005730">
    <property type="term" value="C:nucleolus"/>
    <property type="evidence" value="ECO:0007669"/>
    <property type="project" value="Ensembl"/>
</dbReference>
<dbReference type="CTD" id="401466"/>
<dbReference type="Pfam" id="PF15679">
    <property type="entry name" value="DUF4665"/>
    <property type="match status" value="1"/>
</dbReference>
<name>A0A8C2SPG1_COTJA</name>
<dbReference type="RefSeq" id="XP_015711307.1">
    <property type="nucleotide sequence ID" value="XM_015855821.2"/>
</dbReference>
<dbReference type="InterPro" id="IPR031389">
    <property type="entry name" value="RBIS"/>
</dbReference>
<dbReference type="Ensembl" id="ENSCJPT00005000253.1">
    <property type="protein sequence ID" value="ENSCJPP00005000111.1"/>
    <property type="gene ID" value="ENSCJPG00005000188.1"/>
</dbReference>
<feature type="region of interest" description="Disordered" evidence="1">
    <location>
        <begin position="67"/>
        <end position="104"/>
    </location>
</feature>
<gene>
    <name evidence="2" type="primary">RBIS</name>
</gene>
<dbReference type="AlphaFoldDB" id="A0A8C2SPG1"/>
<dbReference type="GeneTree" id="ENSGT00390000015564"/>
<evidence type="ECO:0000256" key="1">
    <source>
        <dbReference type="SAM" id="MobiDB-lite"/>
    </source>
</evidence>
<proteinExistence type="predicted"/>
<sequence>MGKSRARKAAKAVDVFAIARGAAAGKARAKGRARPVTSGLKKINIANAEKVSKINKAFAEIQKEVQQLSKGSAEEPPKNPKQVTAPSEEEPANVDAATSLLSQL</sequence>
<reference evidence="2" key="3">
    <citation type="submission" date="2025-09" db="UniProtKB">
        <authorList>
            <consortium name="Ensembl"/>
        </authorList>
    </citation>
    <scope>IDENTIFICATION</scope>
</reference>
<dbReference type="OrthoDB" id="9118666at2759"/>